<dbReference type="InterPro" id="IPR036396">
    <property type="entry name" value="Cyt_P450_sf"/>
</dbReference>
<evidence type="ECO:0000256" key="13">
    <source>
        <dbReference type="ARBA" id="ARBA00023136"/>
    </source>
</evidence>
<dbReference type="Proteomes" id="UP001353858">
    <property type="component" value="Unassembled WGS sequence"/>
</dbReference>
<dbReference type="GO" id="GO:0005506">
    <property type="term" value="F:iron ion binding"/>
    <property type="evidence" value="ECO:0007669"/>
    <property type="project" value="InterPro"/>
</dbReference>
<dbReference type="InterPro" id="IPR017972">
    <property type="entry name" value="Cyt_P450_CS"/>
</dbReference>
<dbReference type="PANTHER" id="PTHR24291:SF189">
    <property type="entry name" value="CYTOCHROME P450 4C3-RELATED"/>
    <property type="match status" value="1"/>
</dbReference>
<evidence type="ECO:0000256" key="3">
    <source>
        <dbReference type="ARBA" id="ARBA00004174"/>
    </source>
</evidence>
<evidence type="ECO:0000256" key="8">
    <source>
        <dbReference type="ARBA" id="ARBA00022824"/>
    </source>
</evidence>
<evidence type="ECO:0000256" key="2">
    <source>
        <dbReference type="ARBA" id="ARBA00003690"/>
    </source>
</evidence>
<dbReference type="InterPro" id="IPR001128">
    <property type="entry name" value="Cyt_P450"/>
</dbReference>
<evidence type="ECO:0000256" key="11">
    <source>
        <dbReference type="ARBA" id="ARBA00023004"/>
    </source>
</evidence>
<organism evidence="17 18">
    <name type="scientific">Aquatica leii</name>
    <dbReference type="NCBI Taxonomy" id="1421715"/>
    <lineage>
        <taxon>Eukaryota</taxon>
        <taxon>Metazoa</taxon>
        <taxon>Ecdysozoa</taxon>
        <taxon>Arthropoda</taxon>
        <taxon>Hexapoda</taxon>
        <taxon>Insecta</taxon>
        <taxon>Pterygota</taxon>
        <taxon>Neoptera</taxon>
        <taxon>Endopterygota</taxon>
        <taxon>Coleoptera</taxon>
        <taxon>Polyphaga</taxon>
        <taxon>Elateriformia</taxon>
        <taxon>Elateroidea</taxon>
        <taxon>Lampyridae</taxon>
        <taxon>Luciolinae</taxon>
        <taxon>Aquatica</taxon>
    </lineage>
</organism>
<dbReference type="PRINTS" id="PR00463">
    <property type="entry name" value="EP450I"/>
</dbReference>
<accession>A0AAN7SMS8</accession>
<keyword evidence="10 15" id="KW-0560">Oxidoreductase</keyword>
<dbReference type="GO" id="GO:0016705">
    <property type="term" value="F:oxidoreductase activity, acting on paired donors, with incorporation or reduction of molecular oxygen"/>
    <property type="evidence" value="ECO:0007669"/>
    <property type="project" value="InterPro"/>
</dbReference>
<keyword evidence="8" id="KW-0256">Endoplasmic reticulum</keyword>
<protein>
    <recommendedName>
        <fullName evidence="19">Cytochrome P450</fullName>
    </recommendedName>
</protein>
<dbReference type="InterPro" id="IPR050196">
    <property type="entry name" value="Cytochrome_P450_Monoox"/>
</dbReference>
<evidence type="ECO:0000256" key="5">
    <source>
        <dbReference type="ARBA" id="ARBA00010617"/>
    </source>
</evidence>
<keyword evidence="12 15" id="KW-0503">Monooxygenase</keyword>
<feature type="chain" id="PRO_5042972140" description="Cytochrome P450" evidence="16">
    <location>
        <begin position="20"/>
        <end position="496"/>
    </location>
</feature>
<dbReference type="EMBL" id="JARPUR010000008">
    <property type="protein sequence ID" value="KAK4871605.1"/>
    <property type="molecule type" value="Genomic_DNA"/>
</dbReference>
<evidence type="ECO:0000313" key="18">
    <source>
        <dbReference type="Proteomes" id="UP001353858"/>
    </source>
</evidence>
<gene>
    <name evidence="17" type="ORF">RN001_015729</name>
</gene>
<evidence type="ECO:0000256" key="15">
    <source>
        <dbReference type="RuleBase" id="RU000461"/>
    </source>
</evidence>
<dbReference type="SUPFAM" id="SSF48264">
    <property type="entry name" value="Cytochrome P450"/>
    <property type="match status" value="1"/>
</dbReference>
<evidence type="ECO:0000256" key="1">
    <source>
        <dbReference type="ARBA" id="ARBA00001971"/>
    </source>
</evidence>
<evidence type="ECO:0000256" key="14">
    <source>
        <dbReference type="PIRSR" id="PIRSR602401-1"/>
    </source>
</evidence>
<keyword evidence="7 14" id="KW-0479">Metal-binding</keyword>
<feature type="binding site" description="axial binding residue" evidence="14">
    <location>
        <position position="440"/>
    </location>
    <ligand>
        <name>heme</name>
        <dbReference type="ChEBI" id="CHEBI:30413"/>
    </ligand>
    <ligandPart>
        <name>Fe</name>
        <dbReference type="ChEBI" id="CHEBI:18248"/>
    </ligandPart>
</feature>
<reference evidence="18" key="1">
    <citation type="submission" date="2023-01" db="EMBL/GenBank/DDBJ databases">
        <title>Key to firefly adult light organ development and bioluminescence: homeobox transcription factors regulate luciferase expression and transportation to peroxisome.</title>
        <authorList>
            <person name="Fu X."/>
        </authorList>
    </citation>
    <scope>NUCLEOTIDE SEQUENCE [LARGE SCALE GENOMIC DNA]</scope>
</reference>
<comment type="function">
    <text evidence="2">May be involved in the metabolism of insect hormones and in the breakdown of synthetic insecticides.</text>
</comment>
<evidence type="ECO:0000256" key="10">
    <source>
        <dbReference type="ARBA" id="ARBA00023002"/>
    </source>
</evidence>
<evidence type="ECO:0000256" key="12">
    <source>
        <dbReference type="ARBA" id="ARBA00023033"/>
    </source>
</evidence>
<evidence type="ECO:0000313" key="17">
    <source>
        <dbReference type="EMBL" id="KAK4871605.1"/>
    </source>
</evidence>
<dbReference type="CDD" id="cd20628">
    <property type="entry name" value="CYP4"/>
    <property type="match status" value="1"/>
</dbReference>
<evidence type="ECO:0000256" key="4">
    <source>
        <dbReference type="ARBA" id="ARBA00004406"/>
    </source>
</evidence>
<dbReference type="GO" id="GO:0020037">
    <property type="term" value="F:heme binding"/>
    <property type="evidence" value="ECO:0007669"/>
    <property type="project" value="InterPro"/>
</dbReference>
<dbReference type="PANTHER" id="PTHR24291">
    <property type="entry name" value="CYTOCHROME P450 FAMILY 4"/>
    <property type="match status" value="1"/>
</dbReference>
<dbReference type="AlphaFoldDB" id="A0AAN7SMS8"/>
<evidence type="ECO:0000256" key="6">
    <source>
        <dbReference type="ARBA" id="ARBA00022617"/>
    </source>
</evidence>
<comment type="subcellular location">
    <subcellularLocation>
        <location evidence="4">Endoplasmic reticulum membrane</location>
        <topology evidence="4">Peripheral membrane protein</topology>
    </subcellularLocation>
    <subcellularLocation>
        <location evidence="3">Microsome membrane</location>
        <topology evidence="3">Peripheral membrane protein</topology>
    </subcellularLocation>
</comment>
<dbReference type="PROSITE" id="PS00086">
    <property type="entry name" value="CYTOCHROME_P450"/>
    <property type="match status" value="1"/>
</dbReference>
<dbReference type="PRINTS" id="PR00385">
    <property type="entry name" value="P450"/>
</dbReference>
<keyword evidence="13" id="KW-0472">Membrane</keyword>
<evidence type="ECO:0000256" key="9">
    <source>
        <dbReference type="ARBA" id="ARBA00022848"/>
    </source>
</evidence>
<evidence type="ECO:0000256" key="7">
    <source>
        <dbReference type="ARBA" id="ARBA00022723"/>
    </source>
</evidence>
<dbReference type="InterPro" id="IPR002401">
    <property type="entry name" value="Cyt_P450_E_grp-I"/>
</dbReference>
<dbReference type="Pfam" id="PF00067">
    <property type="entry name" value="p450"/>
    <property type="match status" value="1"/>
</dbReference>
<keyword evidence="16" id="KW-0732">Signal</keyword>
<sequence length="496" mass="58033">MFCIAILLALVCLIVYKKCRQHDASKIPEPKKLPLIGNMYQLFGLSDNIFSTIQTLNKKYSIYKISHIFTSTIQICNPKDAQIFLSTKQHIKKSLMYRWMQDWLGTGLLTSEDSKWHYRRKLLTPAFHFNILQEFFKVFDEHSQLLVEKLEEECDKPYVDIFSLVSNFTLHIICETAMGIKLDESKKSMREYVNAAQKIGTVLFRRMRRPWLYWNFFHFVSSNKREELLILKTLHDFTTSVIAEQEKSFKNLDVVEYNETDGNFVAKKRLALLDLLMTLKYNGSKINDEGIREEVDTFMFEGHDTTAIAVSFAFMLIANHDEVQNKILDEIQEVTNNFNQKIRFEHLSKLRYLEMVIKETLRLYPSVPAIGRKTTEDIYTSTGYFIPKDTYVGVQIYSIHHNDEYFPNAEKFDPDRFLPENCQNRHPYTYIPFSAGPRNCIGQRFAIMELKMIIASVVMNFKLIPIDTQSSITISSNLTIKTTDGIKVKFEKRSFI</sequence>
<dbReference type="GO" id="GO:0004497">
    <property type="term" value="F:monooxygenase activity"/>
    <property type="evidence" value="ECO:0007669"/>
    <property type="project" value="UniProtKB-KW"/>
</dbReference>
<dbReference type="Gene3D" id="1.10.630.10">
    <property type="entry name" value="Cytochrome P450"/>
    <property type="match status" value="1"/>
</dbReference>
<feature type="signal peptide" evidence="16">
    <location>
        <begin position="1"/>
        <end position="19"/>
    </location>
</feature>
<evidence type="ECO:0008006" key="19">
    <source>
        <dbReference type="Google" id="ProtNLM"/>
    </source>
</evidence>
<keyword evidence="11 14" id="KW-0408">Iron</keyword>
<evidence type="ECO:0000256" key="16">
    <source>
        <dbReference type="SAM" id="SignalP"/>
    </source>
</evidence>
<comment type="cofactor">
    <cofactor evidence="1 14">
        <name>heme</name>
        <dbReference type="ChEBI" id="CHEBI:30413"/>
    </cofactor>
</comment>
<name>A0AAN7SMS8_9COLE</name>
<proteinExistence type="inferred from homology"/>
<keyword evidence="9" id="KW-0492">Microsome</keyword>
<keyword evidence="18" id="KW-1185">Reference proteome</keyword>
<comment type="similarity">
    <text evidence="5 15">Belongs to the cytochrome P450 family.</text>
</comment>
<keyword evidence="6 14" id="KW-0349">Heme</keyword>
<dbReference type="GO" id="GO:0005789">
    <property type="term" value="C:endoplasmic reticulum membrane"/>
    <property type="evidence" value="ECO:0007669"/>
    <property type="project" value="UniProtKB-SubCell"/>
</dbReference>
<comment type="caution">
    <text evidence="17">The sequence shown here is derived from an EMBL/GenBank/DDBJ whole genome shotgun (WGS) entry which is preliminary data.</text>
</comment>